<accession>A0A369XYR0</accession>
<dbReference type="EMBL" id="QPGA01000001">
    <property type="protein sequence ID" value="RDE52488.1"/>
    <property type="molecule type" value="Genomic_DNA"/>
</dbReference>
<evidence type="ECO:0000313" key="2">
    <source>
        <dbReference type="Proteomes" id="UP000253831"/>
    </source>
</evidence>
<comment type="caution">
    <text evidence="1">The sequence shown here is derived from an EMBL/GenBank/DDBJ whole genome shotgun (WGS) entry which is preliminary data.</text>
</comment>
<name>A0A369XYR0_9PROT</name>
<gene>
    <name evidence="1" type="ORF">DVS81_01685</name>
</gene>
<organism evidence="1 2">
    <name type="scientific">Candidatus Accumulibacter meliphilus</name>
    <dbReference type="NCBI Taxonomy" id="2211374"/>
    <lineage>
        <taxon>Bacteria</taxon>
        <taxon>Pseudomonadati</taxon>
        <taxon>Pseudomonadota</taxon>
        <taxon>Betaproteobacteria</taxon>
        <taxon>Candidatus Accumulibacter</taxon>
    </lineage>
</organism>
<sequence length="77" mass="8722">MELNTEIVRVFPYDMIILASIKVDILEVIFSYTPVDGNSQPDCVTGLEVNPRTLKRNVGDDEVRALYFSHDLHVDAI</sequence>
<protein>
    <submittedName>
        <fullName evidence="1">Uncharacterized protein</fullName>
    </submittedName>
</protein>
<reference evidence="1 2" key="1">
    <citation type="submission" date="2018-05" db="EMBL/GenBank/DDBJ databases">
        <title>Integrated omic analyses show evidence that a Ca. Accumulibacter phosphatis strain performs denitrification under micro-aerobic conditions.</title>
        <authorList>
            <person name="Camejo P.Y."/>
            <person name="Katherine M.D."/>
            <person name="Daniel N.R."/>
        </authorList>
    </citation>
    <scope>NUCLEOTIDE SEQUENCE [LARGE SCALE GENOMIC DNA]</scope>
    <source>
        <strain evidence="1">UW-LDO-IC</strain>
    </source>
</reference>
<proteinExistence type="predicted"/>
<dbReference type="Proteomes" id="UP000253831">
    <property type="component" value="Unassembled WGS sequence"/>
</dbReference>
<evidence type="ECO:0000313" key="1">
    <source>
        <dbReference type="EMBL" id="RDE52488.1"/>
    </source>
</evidence>
<dbReference type="AlphaFoldDB" id="A0A369XYR0"/>